<organism evidence="2 3">
    <name type="scientific">Sulfobacillus harzensis</name>
    <dbReference type="NCBI Taxonomy" id="2729629"/>
    <lineage>
        <taxon>Bacteria</taxon>
        <taxon>Bacillati</taxon>
        <taxon>Bacillota</taxon>
        <taxon>Clostridia</taxon>
        <taxon>Eubacteriales</taxon>
        <taxon>Clostridiales Family XVII. Incertae Sedis</taxon>
        <taxon>Sulfobacillus</taxon>
    </lineage>
</organism>
<evidence type="ECO:0000313" key="2">
    <source>
        <dbReference type="EMBL" id="NMP23734.1"/>
    </source>
</evidence>
<dbReference type="Proteomes" id="UP000533476">
    <property type="component" value="Unassembled WGS sequence"/>
</dbReference>
<dbReference type="EMBL" id="JABBVZ010000064">
    <property type="protein sequence ID" value="NMP23734.1"/>
    <property type="molecule type" value="Genomic_DNA"/>
</dbReference>
<evidence type="ECO:0000313" key="3">
    <source>
        <dbReference type="Proteomes" id="UP000533476"/>
    </source>
</evidence>
<keyword evidence="1" id="KW-0812">Transmembrane</keyword>
<keyword evidence="1" id="KW-1133">Transmembrane helix</keyword>
<keyword evidence="1" id="KW-0472">Membrane</keyword>
<dbReference type="AlphaFoldDB" id="A0A7Y0Q4Z5"/>
<accession>A0A7Y0Q4Z5</accession>
<reference evidence="2 3" key="1">
    <citation type="submission" date="2020-04" db="EMBL/GenBank/DDBJ databases">
        <authorList>
            <person name="Zhang R."/>
            <person name="Schippers A."/>
        </authorList>
    </citation>
    <scope>NUCLEOTIDE SEQUENCE [LARGE SCALE GENOMIC DNA]</scope>
    <source>
        <strain evidence="2 3">DSM 109850</strain>
    </source>
</reference>
<protein>
    <submittedName>
        <fullName evidence="2">Uncharacterized protein</fullName>
    </submittedName>
</protein>
<evidence type="ECO:0000256" key="1">
    <source>
        <dbReference type="SAM" id="Phobius"/>
    </source>
</evidence>
<sequence length="63" mass="6662">MTTVGTRIGAWGLKVLILVALWHFLVHPWLLSHLAAEFGPLPGGGALLTNPGAALRQLLGQLP</sequence>
<name>A0A7Y0Q4Z5_9FIRM</name>
<proteinExistence type="predicted"/>
<dbReference type="RefSeq" id="WP_169101258.1">
    <property type="nucleotide sequence ID" value="NZ_JABBVZ010000064.1"/>
</dbReference>
<gene>
    <name evidence="2" type="ORF">HIJ39_15435</name>
</gene>
<keyword evidence="3" id="KW-1185">Reference proteome</keyword>
<comment type="caution">
    <text evidence="2">The sequence shown here is derived from an EMBL/GenBank/DDBJ whole genome shotgun (WGS) entry which is preliminary data.</text>
</comment>
<feature type="transmembrane region" description="Helical" evidence="1">
    <location>
        <begin position="12"/>
        <end position="31"/>
    </location>
</feature>